<keyword evidence="5" id="KW-0997">Cell inner membrane</keyword>
<evidence type="ECO:0000256" key="2">
    <source>
        <dbReference type="ARBA" id="ARBA00005318"/>
    </source>
</evidence>
<evidence type="ECO:0000259" key="12">
    <source>
        <dbReference type="Pfam" id="PF12693"/>
    </source>
</evidence>
<sequence length="365" mass="38239">MTETLVLFLPAPDVPWRWLRIAGGTVRARGEGFPPLSTEVEESYVAIAPADAVTLHWAELPDRSLAQSVTAARMLAADASASPIGDLHVAVGREGAILERPIGVVAATQMRAWLDLLADNGVDPAAMLPAPLLLPRPESGYLRADLGGEGVVRGTTSGFADEARLTELVTGGAAPAILPRDALEAAIVAAVAAPPLDLRQGAFARKTRIGVDWALVRRLGWLAAATLVVTLLITIVQLIAYSSAADDLERRTDLLARTGLARGEAVSDADRQLSARLDRLRGGGQGFSRTAAAVFAAIRATPGSEAHTLGFDPNGTLRVGVGVQNEGQILDLQRQLEASGFAAAPQGQFQALNGRLSGDLTVKPR</sequence>
<keyword evidence="14" id="KW-1185">Reference proteome</keyword>
<dbReference type="GO" id="GO:0015627">
    <property type="term" value="C:type II protein secretion system complex"/>
    <property type="evidence" value="ECO:0007669"/>
    <property type="project" value="InterPro"/>
</dbReference>
<dbReference type="OrthoDB" id="7432052at2"/>
<dbReference type="GO" id="GO:0005886">
    <property type="term" value="C:plasma membrane"/>
    <property type="evidence" value="ECO:0007669"/>
    <property type="project" value="UniProtKB-SubCell"/>
</dbReference>
<keyword evidence="9 10" id="KW-0472">Membrane</keyword>
<dbReference type="NCBIfam" id="TIGR01709">
    <property type="entry name" value="typeII_sec_gspL"/>
    <property type="match status" value="1"/>
</dbReference>
<evidence type="ECO:0000256" key="6">
    <source>
        <dbReference type="ARBA" id="ARBA00022692"/>
    </source>
</evidence>
<evidence type="ECO:0000313" key="13">
    <source>
        <dbReference type="EMBL" id="TPG54188.1"/>
    </source>
</evidence>
<feature type="transmembrane region" description="Helical" evidence="10">
    <location>
        <begin position="219"/>
        <end position="241"/>
    </location>
</feature>
<comment type="subcellular location">
    <subcellularLocation>
        <location evidence="1">Cell inner membrane</location>
        <topology evidence="1">Single-pass membrane protein</topology>
    </subcellularLocation>
</comment>
<keyword evidence="8 10" id="KW-1133">Transmembrane helix</keyword>
<dbReference type="Proteomes" id="UP000319931">
    <property type="component" value="Unassembled WGS sequence"/>
</dbReference>
<dbReference type="Gene3D" id="3.30.420.380">
    <property type="match status" value="1"/>
</dbReference>
<dbReference type="InterPro" id="IPR043129">
    <property type="entry name" value="ATPase_NBD"/>
</dbReference>
<evidence type="ECO:0000256" key="1">
    <source>
        <dbReference type="ARBA" id="ARBA00004377"/>
    </source>
</evidence>
<keyword evidence="7" id="KW-0653">Protein transport</keyword>
<evidence type="ECO:0000256" key="7">
    <source>
        <dbReference type="ARBA" id="ARBA00022927"/>
    </source>
</evidence>
<evidence type="ECO:0000256" key="5">
    <source>
        <dbReference type="ARBA" id="ARBA00022519"/>
    </source>
</evidence>
<gene>
    <name evidence="13" type="ORF">EAH76_05715</name>
</gene>
<dbReference type="Pfam" id="PF05134">
    <property type="entry name" value="T2SSL"/>
    <property type="match status" value="1"/>
</dbReference>
<keyword evidence="3" id="KW-0813">Transport</keyword>
<evidence type="ECO:0000313" key="14">
    <source>
        <dbReference type="Proteomes" id="UP000319931"/>
    </source>
</evidence>
<evidence type="ECO:0000256" key="9">
    <source>
        <dbReference type="ARBA" id="ARBA00023136"/>
    </source>
</evidence>
<organism evidence="13 14">
    <name type="scientific">Sphingomonas glacialis</name>
    <dbReference type="NCBI Taxonomy" id="658225"/>
    <lineage>
        <taxon>Bacteria</taxon>
        <taxon>Pseudomonadati</taxon>
        <taxon>Pseudomonadota</taxon>
        <taxon>Alphaproteobacteria</taxon>
        <taxon>Sphingomonadales</taxon>
        <taxon>Sphingomonadaceae</taxon>
        <taxon>Sphingomonas</taxon>
    </lineage>
</organism>
<evidence type="ECO:0000256" key="10">
    <source>
        <dbReference type="SAM" id="Phobius"/>
    </source>
</evidence>
<keyword evidence="6 10" id="KW-0812">Transmembrane</keyword>
<dbReference type="PIRSF" id="PIRSF015761">
    <property type="entry name" value="Protein_L"/>
    <property type="match status" value="1"/>
</dbReference>
<evidence type="ECO:0000256" key="3">
    <source>
        <dbReference type="ARBA" id="ARBA00022448"/>
    </source>
</evidence>
<dbReference type="SUPFAM" id="SSF53067">
    <property type="entry name" value="Actin-like ATPase domain"/>
    <property type="match status" value="1"/>
</dbReference>
<dbReference type="AlphaFoldDB" id="A0A502FXE7"/>
<dbReference type="InterPro" id="IPR024230">
    <property type="entry name" value="GspL_cyto_dom"/>
</dbReference>
<feature type="domain" description="GspL cytoplasmic actin-ATPase-like" evidence="11">
    <location>
        <begin position="47"/>
        <end position="155"/>
    </location>
</feature>
<reference evidence="13 14" key="1">
    <citation type="journal article" date="2019" name="Environ. Microbiol.">
        <title>Species interactions and distinct microbial communities in high Arctic permafrost affected cryosols are associated with the CH4 and CO2 gas fluxes.</title>
        <authorList>
            <person name="Altshuler I."/>
            <person name="Hamel J."/>
            <person name="Turney S."/>
            <person name="Magnuson E."/>
            <person name="Levesque R."/>
            <person name="Greer C."/>
            <person name="Whyte L.G."/>
        </authorList>
    </citation>
    <scope>NUCLEOTIDE SEQUENCE [LARGE SCALE GENOMIC DNA]</scope>
    <source>
        <strain evidence="13 14">E6.1</strain>
    </source>
</reference>
<dbReference type="EMBL" id="RCZC01000002">
    <property type="protein sequence ID" value="TPG54188.1"/>
    <property type="molecule type" value="Genomic_DNA"/>
</dbReference>
<feature type="domain" description="GspL periplasmic" evidence="12">
    <location>
        <begin position="213"/>
        <end position="363"/>
    </location>
</feature>
<protein>
    <submittedName>
        <fullName evidence="13">General secretion pathway protein GspL</fullName>
    </submittedName>
</protein>
<evidence type="ECO:0000256" key="4">
    <source>
        <dbReference type="ARBA" id="ARBA00022475"/>
    </source>
</evidence>
<dbReference type="GO" id="GO:0015628">
    <property type="term" value="P:protein secretion by the type II secretion system"/>
    <property type="evidence" value="ECO:0007669"/>
    <property type="project" value="InterPro"/>
</dbReference>
<name>A0A502FXE7_9SPHN</name>
<dbReference type="InterPro" id="IPR007812">
    <property type="entry name" value="T2SS_protein-GspL"/>
</dbReference>
<comment type="caution">
    <text evidence="13">The sequence shown here is derived from an EMBL/GenBank/DDBJ whole genome shotgun (WGS) entry which is preliminary data.</text>
</comment>
<accession>A0A502FXE7</accession>
<comment type="similarity">
    <text evidence="2">Belongs to the GSP L family.</text>
</comment>
<keyword evidence="4" id="KW-1003">Cell membrane</keyword>
<dbReference type="RefSeq" id="WP_140849063.1">
    <property type="nucleotide sequence ID" value="NZ_RCZC01000002.1"/>
</dbReference>
<proteinExistence type="inferred from homology"/>
<evidence type="ECO:0000259" key="11">
    <source>
        <dbReference type="Pfam" id="PF05134"/>
    </source>
</evidence>
<dbReference type="GO" id="GO:0009276">
    <property type="term" value="C:Gram-negative-bacterium-type cell wall"/>
    <property type="evidence" value="ECO:0007669"/>
    <property type="project" value="InterPro"/>
</dbReference>
<dbReference type="InterPro" id="IPR025691">
    <property type="entry name" value="GspL_pp_dom"/>
</dbReference>
<dbReference type="Pfam" id="PF12693">
    <property type="entry name" value="GspL_C"/>
    <property type="match status" value="1"/>
</dbReference>
<evidence type="ECO:0000256" key="8">
    <source>
        <dbReference type="ARBA" id="ARBA00022989"/>
    </source>
</evidence>